<dbReference type="Proteomes" id="UP000507470">
    <property type="component" value="Unassembled WGS sequence"/>
</dbReference>
<proteinExistence type="predicted"/>
<dbReference type="AlphaFoldDB" id="A0A6J8B1P8"/>
<keyword evidence="3" id="KW-1185">Reference proteome</keyword>
<evidence type="ECO:0000256" key="1">
    <source>
        <dbReference type="ARBA" id="ARBA00023172"/>
    </source>
</evidence>
<sequence length="264" mass="30033">MRAFLHEEIAKIVNQGSESTVDHRKKEVQELLENIQTCLASEKRLLTPALDKKYYVLSNEGEKILSKYLFGEQEDLEKRMKEIDDSVKLGNKIGSVKVRDLAKLIGKLIAAEHGVLYAPLFCKTLEIQKDFELKINKGNFDRIMKLSKEPIDCVNWWILNLPYSFKPIVFKSPDRKNESNSSMIGYGAHDVIKNLDISAGIDMTIFSPHSTRGACTSYVSGKIPIDTILRTAGWRKDSVYRKHYKRPTTNDSTFSNEVLNSTGK</sequence>
<dbReference type="EMBL" id="CACVKT020002367">
    <property type="protein sequence ID" value="CAC5377413.1"/>
    <property type="molecule type" value="Genomic_DNA"/>
</dbReference>
<dbReference type="GO" id="GO:0006310">
    <property type="term" value="P:DNA recombination"/>
    <property type="evidence" value="ECO:0007669"/>
    <property type="project" value="UniProtKB-KW"/>
</dbReference>
<dbReference type="InterPro" id="IPR013762">
    <property type="entry name" value="Integrase-like_cat_sf"/>
</dbReference>
<evidence type="ECO:0000313" key="2">
    <source>
        <dbReference type="EMBL" id="CAC5377413.1"/>
    </source>
</evidence>
<evidence type="ECO:0000313" key="3">
    <source>
        <dbReference type="Proteomes" id="UP000507470"/>
    </source>
</evidence>
<dbReference type="OrthoDB" id="6140514at2759"/>
<dbReference type="Gene3D" id="1.10.443.10">
    <property type="entry name" value="Intergrase catalytic core"/>
    <property type="match status" value="1"/>
</dbReference>
<gene>
    <name evidence="2" type="ORF">MCOR_13730</name>
</gene>
<protein>
    <recommendedName>
        <fullName evidence="4">Tyr recombinase domain-containing protein</fullName>
    </recommendedName>
</protein>
<dbReference type="GO" id="GO:0015074">
    <property type="term" value="P:DNA integration"/>
    <property type="evidence" value="ECO:0007669"/>
    <property type="project" value="InterPro"/>
</dbReference>
<reference evidence="2 3" key="1">
    <citation type="submission" date="2020-06" db="EMBL/GenBank/DDBJ databases">
        <authorList>
            <person name="Li R."/>
            <person name="Bekaert M."/>
        </authorList>
    </citation>
    <scope>NUCLEOTIDE SEQUENCE [LARGE SCALE GENOMIC DNA]</scope>
    <source>
        <strain evidence="3">wild</strain>
    </source>
</reference>
<dbReference type="SUPFAM" id="SSF56349">
    <property type="entry name" value="DNA breaking-rejoining enzymes"/>
    <property type="match status" value="1"/>
</dbReference>
<dbReference type="InterPro" id="IPR011010">
    <property type="entry name" value="DNA_brk_join_enz"/>
</dbReference>
<dbReference type="GO" id="GO:0003677">
    <property type="term" value="F:DNA binding"/>
    <property type="evidence" value="ECO:0007669"/>
    <property type="project" value="InterPro"/>
</dbReference>
<name>A0A6J8B1P8_MYTCO</name>
<keyword evidence="1" id="KW-0233">DNA recombination</keyword>
<organism evidence="2 3">
    <name type="scientific">Mytilus coruscus</name>
    <name type="common">Sea mussel</name>
    <dbReference type="NCBI Taxonomy" id="42192"/>
    <lineage>
        <taxon>Eukaryota</taxon>
        <taxon>Metazoa</taxon>
        <taxon>Spiralia</taxon>
        <taxon>Lophotrochozoa</taxon>
        <taxon>Mollusca</taxon>
        <taxon>Bivalvia</taxon>
        <taxon>Autobranchia</taxon>
        <taxon>Pteriomorphia</taxon>
        <taxon>Mytilida</taxon>
        <taxon>Mytiloidea</taxon>
        <taxon>Mytilidae</taxon>
        <taxon>Mytilinae</taxon>
        <taxon>Mytilus</taxon>
    </lineage>
</organism>
<evidence type="ECO:0008006" key="4">
    <source>
        <dbReference type="Google" id="ProtNLM"/>
    </source>
</evidence>
<accession>A0A6J8B1P8</accession>